<comment type="similarity">
    <text evidence="1">Belongs to the UPF0749 family.</text>
</comment>
<organism evidence="4 5">
    <name type="scientific">Candidatus Ruania gallistercoris</name>
    <dbReference type="NCBI Taxonomy" id="2838746"/>
    <lineage>
        <taxon>Bacteria</taxon>
        <taxon>Bacillati</taxon>
        <taxon>Actinomycetota</taxon>
        <taxon>Actinomycetes</taxon>
        <taxon>Micrococcales</taxon>
        <taxon>Ruaniaceae</taxon>
        <taxon>Ruania</taxon>
    </lineage>
</organism>
<dbReference type="Gene3D" id="3.30.70.1880">
    <property type="entry name" value="Protein of unknown function DUF881"/>
    <property type="match status" value="1"/>
</dbReference>
<evidence type="ECO:0000313" key="4">
    <source>
        <dbReference type="EMBL" id="HIZ35973.1"/>
    </source>
</evidence>
<dbReference type="EMBL" id="DXBY01000158">
    <property type="protein sequence ID" value="HIZ35973.1"/>
    <property type="molecule type" value="Genomic_DNA"/>
</dbReference>
<keyword evidence="2" id="KW-0175">Coiled coil</keyword>
<gene>
    <name evidence="4" type="ORF">H9815_09355</name>
</gene>
<evidence type="ECO:0000313" key="5">
    <source>
        <dbReference type="Proteomes" id="UP000824037"/>
    </source>
</evidence>
<dbReference type="InterPro" id="IPR010273">
    <property type="entry name" value="DUF881"/>
</dbReference>
<name>A0A9D2EEH4_9MICO</name>
<dbReference type="Pfam" id="PF05949">
    <property type="entry name" value="DUF881"/>
    <property type="match status" value="1"/>
</dbReference>
<accession>A0A9D2EEH4</accession>
<sequence>MSLGVGVVGVLAGLMFATNASLFADSSGRQPMNLQELVRSENDRLEETNAEVRDLQAQVDALVDQQSRANPDVAASPELSFTAGRTGAEGAGLTVSMWDSPLIHDIPEGFHADDLLVHEQDLWAVLNALWVGGAEAVTVQGHRVGPLTDIRCVGNVLLLDGYTYSPPYTLSAIGDVDQLRAALDASESVSAYRTYVDAVSLGWSVEEEASLTMPAIEGGLSMEYARLPGDEPITLDAPPGDES</sequence>
<keyword evidence="3" id="KW-0732">Signal</keyword>
<reference evidence="4" key="2">
    <citation type="submission" date="2021-04" db="EMBL/GenBank/DDBJ databases">
        <authorList>
            <person name="Gilroy R."/>
        </authorList>
    </citation>
    <scope>NUCLEOTIDE SEQUENCE</scope>
    <source>
        <strain evidence="4">ChiGjej4B4-7305</strain>
    </source>
</reference>
<evidence type="ECO:0000256" key="3">
    <source>
        <dbReference type="SAM" id="SignalP"/>
    </source>
</evidence>
<feature type="signal peptide" evidence="3">
    <location>
        <begin position="1"/>
        <end position="20"/>
    </location>
</feature>
<reference evidence="4" key="1">
    <citation type="journal article" date="2021" name="PeerJ">
        <title>Extensive microbial diversity within the chicken gut microbiome revealed by metagenomics and culture.</title>
        <authorList>
            <person name="Gilroy R."/>
            <person name="Ravi A."/>
            <person name="Getino M."/>
            <person name="Pursley I."/>
            <person name="Horton D.L."/>
            <person name="Alikhan N.F."/>
            <person name="Baker D."/>
            <person name="Gharbi K."/>
            <person name="Hall N."/>
            <person name="Watson M."/>
            <person name="Adriaenssens E.M."/>
            <person name="Foster-Nyarko E."/>
            <person name="Jarju S."/>
            <person name="Secka A."/>
            <person name="Antonio M."/>
            <person name="Oren A."/>
            <person name="Chaudhuri R.R."/>
            <person name="La Ragione R."/>
            <person name="Hildebrand F."/>
            <person name="Pallen M.J."/>
        </authorList>
    </citation>
    <scope>NUCLEOTIDE SEQUENCE</scope>
    <source>
        <strain evidence="4">ChiGjej4B4-7305</strain>
    </source>
</reference>
<protein>
    <submittedName>
        <fullName evidence="4">DUF881 domain-containing protein</fullName>
    </submittedName>
</protein>
<comment type="caution">
    <text evidence="4">The sequence shown here is derived from an EMBL/GenBank/DDBJ whole genome shotgun (WGS) entry which is preliminary data.</text>
</comment>
<evidence type="ECO:0000256" key="1">
    <source>
        <dbReference type="ARBA" id="ARBA00009108"/>
    </source>
</evidence>
<dbReference type="Proteomes" id="UP000824037">
    <property type="component" value="Unassembled WGS sequence"/>
</dbReference>
<feature type="coiled-coil region" evidence="2">
    <location>
        <begin position="38"/>
        <end position="65"/>
    </location>
</feature>
<evidence type="ECO:0000256" key="2">
    <source>
        <dbReference type="SAM" id="Coils"/>
    </source>
</evidence>
<dbReference type="PANTHER" id="PTHR37313:SF4">
    <property type="entry name" value="CONSERVED MEMBRANE PROTEIN-RELATED"/>
    <property type="match status" value="1"/>
</dbReference>
<dbReference type="AlphaFoldDB" id="A0A9D2EEH4"/>
<proteinExistence type="inferred from homology"/>
<dbReference type="GO" id="GO:0005886">
    <property type="term" value="C:plasma membrane"/>
    <property type="evidence" value="ECO:0007669"/>
    <property type="project" value="TreeGrafter"/>
</dbReference>
<dbReference type="PANTHER" id="PTHR37313">
    <property type="entry name" value="UPF0749 PROTEIN RV1825"/>
    <property type="match status" value="1"/>
</dbReference>
<feature type="chain" id="PRO_5039608671" evidence="3">
    <location>
        <begin position="21"/>
        <end position="243"/>
    </location>
</feature>